<dbReference type="STRING" id="36745.CLSAP_33350"/>
<evidence type="ECO:0000256" key="1">
    <source>
        <dbReference type="SAM" id="Phobius"/>
    </source>
</evidence>
<feature type="transmembrane region" description="Helical" evidence="1">
    <location>
        <begin position="21"/>
        <end position="45"/>
    </location>
</feature>
<keyword evidence="3" id="KW-1185">Reference proteome</keyword>
<dbReference type="AlphaFoldDB" id="M1N1G8"/>
<evidence type="ECO:0000313" key="2">
    <source>
        <dbReference type="EMBL" id="AGF57322.1"/>
    </source>
</evidence>
<dbReference type="PATRIC" id="fig|931276.5.peg.3587"/>
<organism evidence="2 3">
    <name type="scientific">Clostridium saccharoperbutylacetonicum N1-4(HMT)</name>
    <dbReference type="NCBI Taxonomy" id="931276"/>
    <lineage>
        <taxon>Bacteria</taxon>
        <taxon>Bacillati</taxon>
        <taxon>Bacillota</taxon>
        <taxon>Clostridia</taxon>
        <taxon>Eubacteriales</taxon>
        <taxon>Clostridiaceae</taxon>
        <taxon>Clostridium</taxon>
    </lineage>
</organism>
<dbReference type="InterPro" id="IPR019206">
    <property type="entry name" value="DUF2085_TM"/>
</dbReference>
<reference evidence="2 3" key="1">
    <citation type="submission" date="2013-02" db="EMBL/GenBank/DDBJ databases">
        <title>Genome sequence of Clostridium saccharoperbutylacetonicum N1-4(HMT).</title>
        <authorList>
            <person name="Poehlein A."/>
            <person name="Daniel R."/>
        </authorList>
    </citation>
    <scope>NUCLEOTIDE SEQUENCE [LARGE SCALE GENOMIC DNA]</scope>
    <source>
        <strain evidence="3">N1-4(HMT)</strain>
    </source>
</reference>
<dbReference type="RefSeq" id="WP_015393638.1">
    <property type="nucleotide sequence ID" value="NZ_AOIF01000055.1"/>
</dbReference>
<evidence type="ECO:0008006" key="4">
    <source>
        <dbReference type="Google" id="ProtNLM"/>
    </source>
</evidence>
<keyword evidence="1" id="KW-0812">Transmembrane</keyword>
<dbReference type="eggNOG" id="COG3815">
    <property type="taxonomic scope" value="Bacteria"/>
</dbReference>
<name>M1N1G8_9CLOT</name>
<proteinExistence type="predicted"/>
<keyword evidence="1" id="KW-1133">Transmembrane helix</keyword>
<accession>M1N1G8</accession>
<dbReference type="OrthoDB" id="9810176at2"/>
<feature type="transmembrane region" description="Helical" evidence="1">
    <location>
        <begin position="51"/>
        <end position="70"/>
    </location>
</feature>
<keyword evidence="1" id="KW-0472">Membrane</keyword>
<protein>
    <recommendedName>
        <fullName evidence="4">DUF2085 domain-containing protein</fullName>
    </recommendedName>
</protein>
<feature type="transmembrane region" description="Helical" evidence="1">
    <location>
        <begin position="82"/>
        <end position="102"/>
    </location>
</feature>
<sequence length="103" mass="11783">MKLGAYSCHQIYERSFTFRGYQFPVCARCTGLFLGNILGVFLSIIKIKINLKISLLLIFIMAFDGFLQLLKIKNSNNIRRLLTGFFAGIGYVFILVNIVSYFI</sequence>
<evidence type="ECO:0000313" key="3">
    <source>
        <dbReference type="Proteomes" id="UP000011728"/>
    </source>
</evidence>
<gene>
    <name evidence="2" type="ORF">Cspa_c35610</name>
</gene>
<dbReference type="EMBL" id="CP004121">
    <property type="protein sequence ID" value="AGF57322.1"/>
    <property type="molecule type" value="Genomic_DNA"/>
</dbReference>
<dbReference type="HOGENOM" id="CLU_154418_0_0_9"/>
<dbReference type="KEGG" id="csr:Cspa_c35610"/>
<dbReference type="Proteomes" id="UP000011728">
    <property type="component" value="Chromosome"/>
</dbReference>
<dbReference type="Pfam" id="PF09858">
    <property type="entry name" value="DUF2085"/>
    <property type="match status" value="1"/>
</dbReference>